<dbReference type="Gene3D" id="3.40.640.10">
    <property type="entry name" value="Type I PLP-dependent aspartate aminotransferase-like (Major domain)"/>
    <property type="match status" value="1"/>
</dbReference>
<dbReference type="PANTHER" id="PTHR42806:SF1">
    <property type="entry name" value="GLYCINE DEHYDROGENASE (DECARBOXYLATING)"/>
    <property type="match status" value="1"/>
</dbReference>
<dbReference type="InterPro" id="IPR049315">
    <property type="entry name" value="GDC-P_N"/>
</dbReference>
<comment type="subunit">
    <text evidence="4">The glycine cleavage system is composed of four proteins: P, T, L and H. In this organism, the P 'protein' is a heterodimer of two subunits.</text>
</comment>
<accession>A0A517Z8A6</accession>
<sequence length="450" mass="49606">MSYLFNTPQQTEEMLAAIGVGSVEDLLEQIPESLRLDRKLDLPAPKSELELEQHVRDLAGRNVTASSRSCFLGGGAYDHFVPSVVDEIASRGEFYTAYTPYQAEASQGSLQAFFEFQTLICQLTGMDVSNASLYEGGTAVSEAAFMAMRVTNRHQRVVVLGTVHPEFRQVLHTYTDLLPCEIVEIPCQDGGADLNLVKEQLDEKTACLVVQQPNFFGCLEDVRELSELAHQVGALSVVSVDPISLGMLERPGNLGVDIVVAEGQPLGIPLQYGGPYLGILACRKEYVRKIPGRIVSLATDRNGKRCFVLGLQTREQHIRREKATSNICTNQGLLALRATVYMSLLGADGLNRVAELSCRKAHYAAEQLTALDGVELMFPQPFFKEFVLRVEKGVERFTDAAREAGFDIGPLLRQFDSIDPSVRSQGVLVAVTECRSRDEIDALRDAVRDF</sequence>
<reference evidence="6 7" key="1">
    <citation type="submission" date="2019-02" db="EMBL/GenBank/DDBJ databases">
        <title>Deep-cultivation of Planctomycetes and their phenomic and genomic characterization uncovers novel biology.</title>
        <authorList>
            <person name="Wiegand S."/>
            <person name="Jogler M."/>
            <person name="Boedeker C."/>
            <person name="Pinto D."/>
            <person name="Vollmers J."/>
            <person name="Rivas-Marin E."/>
            <person name="Kohn T."/>
            <person name="Peeters S.H."/>
            <person name="Heuer A."/>
            <person name="Rast P."/>
            <person name="Oberbeckmann S."/>
            <person name="Bunk B."/>
            <person name="Jeske O."/>
            <person name="Meyerdierks A."/>
            <person name="Storesund J.E."/>
            <person name="Kallscheuer N."/>
            <person name="Luecker S."/>
            <person name="Lage O.M."/>
            <person name="Pohl T."/>
            <person name="Merkel B.J."/>
            <person name="Hornburger P."/>
            <person name="Mueller R.-W."/>
            <person name="Bruemmer F."/>
            <person name="Labrenz M."/>
            <person name="Spormann A.M."/>
            <person name="Op den Camp H."/>
            <person name="Overmann J."/>
            <person name="Amann R."/>
            <person name="Jetten M.S.M."/>
            <person name="Mascher T."/>
            <person name="Medema M.H."/>
            <person name="Devos D.P."/>
            <person name="Kaster A.-K."/>
            <person name="Ovreas L."/>
            <person name="Rohde M."/>
            <person name="Galperin M.Y."/>
            <person name="Jogler C."/>
        </authorList>
    </citation>
    <scope>NUCLEOTIDE SEQUENCE [LARGE SCALE GENOMIC DNA]</scope>
    <source>
        <strain evidence="6 7">Mal4</strain>
    </source>
</reference>
<dbReference type="Gene3D" id="3.90.1150.10">
    <property type="entry name" value="Aspartate Aminotransferase, domain 1"/>
    <property type="match status" value="1"/>
</dbReference>
<dbReference type="EC" id="1.4.4.2" evidence="4"/>
<protein>
    <recommendedName>
        <fullName evidence="4">Probable glycine dehydrogenase (decarboxylating) subunit 1</fullName>
        <ecNumber evidence="4">1.4.4.2</ecNumber>
    </recommendedName>
    <alternativeName>
        <fullName evidence="4">Glycine cleavage system P-protein subunit 1</fullName>
    </alternativeName>
    <alternativeName>
        <fullName evidence="4">Glycine decarboxylase subunit 1</fullName>
    </alternativeName>
    <alternativeName>
        <fullName evidence="4">Glycine dehydrogenase (aminomethyl-transferring) subunit 1</fullName>
    </alternativeName>
</protein>
<keyword evidence="7" id="KW-1185">Reference proteome</keyword>
<name>A0A517Z8A6_9PLAN</name>
<evidence type="ECO:0000256" key="3">
    <source>
        <dbReference type="ARBA" id="ARBA00049026"/>
    </source>
</evidence>
<dbReference type="EMBL" id="CP036275">
    <property type="protein sequence ID" value="QDU38679.1"/>
    <property type="molecule type" value="Genomic_DNA"/>
</dbReference>
<dbReference type="InterPro" id="IPR023010">
    <property type="entry name" value="GcvPA"/>
</dbReference>
<comment type="function">
    <text evidence="1 4">The glycine cleavage system catalyzes the degradation of glycine. The P protein binds the alpha-amino group of glycine through its pyridoxal phosphate cofactor; CO(2) is released and the remaining methylamine moiety is then transferred to the lipoamide cofactor of the H protein.</text>
</comment>
<dbReference type="CDD" id="cd00613">
    <property type="entry name" value="GDC-P"/>
    <property type="match status" value="1"/>
</dbReference>
<dbReference type="Pfam" id="PF02347">
    <property type="entry name" value="GDC-P"/>
    <property type="match status" value="1"/>
</dbReference>
<proteinExistence type="inferred from homology"/>
<dbReference type="InterPro" id="IPR015421">
    <property type="entry name" value="PyrdxlP-dep_Trfase_major"/>
</dbReference>
<organism evidence="6 7">
    <name type="scientific">Maioricimonas rarisocia</name>
    <dbReference type="NCBI Taxonomy" id="2528026"/>
    <lineage>
        <taxon>Bacteria</taxon>
        <taxon>Pseudomonadati</taxon>
        <taxon>Planctomycetota</taxon>
        <taxon>Planctomycetia</taxon>
        <taxon>Planctomycetales</taxon>
        <taxon>Planctomycetaceae</taxon>
        <taxon>Maioricimonas</taxon>
    </lineage>
</organism>
<evidence type="ECO:0000256" key="1">
    <source>
        <dbReference type="ARBA" id="ARBA00003788"/>
    </source>
</evidence>
<dbReference type="HAMAP" id="MF_00712">
    <property type="entry name" value="GcvPA"/>
    <property type="match status" value="1"/>
</dbReference>
<evidence type="ECO:0000259" key="5">
    <source>
        <dbReference type="Pfam" id="PF02347"/>
    </source>
</evidence>
<dbReference type="PIRSF" id="PIRSF006815">
    <property type="entry name" value="GcvPA"/>
    <property type="match status" value="1"/>
</dbReference>
<dbReference type="GO" id="GO:0009116">
    <property type="term" value="P:nucleoside metabolic process"/>
    <property type="evidence" value="ECO:0007669"/>
    <property type="project" value="InterPro"/>
</dbReference>
<evidence type="ECO:0000256" key="2">
    <source>
        <dbReference type="ARBA" id="ARBA00023002"/>
    </source>
</evidence>
<dbReference type="InterPro" id="IPR015422">
    <property type="entry name" value="PyrdxlP-dep_Trfase_small"/>
</dbReference>
<evidence type="ECO:0000313" key="7">
    <source>
        <dbReference type="Proteomes" id="UP000320496"/>
    </source>
</evidence>
<dbReference type="OrthoDB" id="9771867at2"/>
<dbReference type="NCBIfam" id="NF001696">
    <property type="entry name" value="PRK00451.1"/>
    <property type="match status" value="1"/>
</dbReference>
<dbReference type="InterPro" id="IPR020581">
    <property type="entry name" value="GDC_P"/>
</dbReference>
<dbReference type="GO" id="GO:0004375">
    <property type="term" value="F:glycine dehydrogenase (decarboxylating) activity"/>
    <property type="evidence" value="ECO:0007669"/>
    <property type="project" value="UniProtKB-EC"/>
</dbReference>
<dbReference type="SUPFAM" id="SSF53383">
    <property type="entry name" value="PLP-dependent transferases"/>
    <property type="match status" value="1"/>
</dbReference>
<dbReference type="RefSeq" id="WP_145369938.1">
    <property type="nucleotide sequence ID" value="NZ_CP036275.1"/>
</dbReference>
<evidence type="ECO:0000313" key="6">
    <source>
        <dbReference type="EMBL" id="QDU38679.1"/>
    </source>
</evidence>
<evidence type="ECO:0000256" key="4">
    <source>
        <dbReference type="HAMAP-Rule" id="MF_00712"/>
    </source>
</evidence>
<dbReference type="GO" id="GO:0019464">
    <property type="term" value="P:glycine decarboxylation via glycine cleavage system"/>
    <property type="evidence" value="ECO:0007669"/>
    <property type="project" value="UniProtKB-UniRule"/>
</dbReference>
<dbReference type="PANTHER" id="PTHR42806">
    <property type="entry name" value="GLYCINE CLEAVAGE SYSTEM P-PROTEIN"/>
    <property type="match status" value="1"/>
</dbReference>
<gene>
    <name evidence="4 6" type="primary">gcvPA</name>
    <name evidence="6" type="ORF">Mal4_30090</name>
</gene>
<keyword evidence="2 4" id="KW-0560">Oxidoreductase</keyword>
<dbReference type="AlphaFoldDB" id="A0A517Z8A6"/>
<dbReference type="KEGG" id="mri:Mal4_30090"/>
<dbReference type="InterPro" id="IPR015424">
    <property type="entry name" value="PyrdxlP-dep_Trfase"/>
</dbReference>
<comment type="catalytic activity">
    <reaction evidence="3 4">
        <text>N(6)-[(R)-lipoyl]-L-lysyl-[glycine-cleavage complex H protein] + glycine + H(+) = N(6)-[(R)-S(8)-aminomethyldihydrolipoyl]-L-lysyl-[glycine-cleavage complex H protein] + CO2</text>
        <dbReference type="Rhea" id="RHEA:24304"/>
        <dbReference type="Rhea" id="RHEA-COMP:10494"/>
        <dbReference type="Rhea" id="RHEA-COMP:10495"/>
        <dbReference type="ChEBI" id="CHEBI:15378"/>
        <dbReference type="ChEBI" id="CHEBI:16526"/>
        <dbReference type="ChEBI" id="CHEBI:57305"/>
        <dbReference type="ChEBI" id="CHEBI:83099"/>
        <dbReference type="ChEBI" id="CHEBI:83143"/>
        <dbReference type="EC" id="1.4.4.2"/>
    </reaction>
</comment>
<dbReference type="Proteomes" id="UP000320496">
    <property type="component" value="Chromosome"/>
</dbReference>
<comment type="similarity">
    <text evidence="4">Belongs to the GcvP family. N-terminal subunit subfamily.</text>
</comment>
<feature type="domain" description="Glycine cleavage system P-protein N-terminal" evidence="5">
    <location>
        <begin position="2"/>
        <end position="443"/>
    </location>
</feature>